<keyword evidence="1" id="KW-0812">Transmembrane</keyword>
<feature type="transmembrane region" description="Helical" evidence="1">
    <location>
        <begin position="6"/>
        <end position="24"/>
    </location>
</feature>
<protein>
    <recommendedName>
        <fullName evidence="4">Bm6565</fullName>
    </recommendedName>
</protein>
<feature type="transmembrane region" description="Helical" evidence="1">
    <location>
        <begin position="121"/>
        <end position="148"/>
    </location>
</feature>
<reference evidence="2 3" key="1">
    <citation type="submission" date="2015-12" db="EMBL/GenBank/DDBJ databases">
        <title>Draft genome of the nematode, Onchocerca flexuosa.</title>
        <authorList>
            <person name="Mitreva M."/>
        </authorList>
    </citation>
    <scope>NUCLEOTIDE SEQUENCE [LARGE SCALE GENOMIC DNA]</scope>
    <source>
        <strain evidence="2">Red Deer</strain>
    </source>
</reference>
<sequence>MLSCLLAAFYQFALFFFYFFYFLFKGRPEWQKIGSVERCTTNNCCLHNPRVQTDISSSFSSKPTENIQKNNDQTNIMKTGVCWRGNKQTTTTTTSSEFQIFQTMNSYQQISKQYANKTVRIFRYLCGAFYSILECISTNIVYFIAYLYSFIYEWLISAGNSTIISGTSTASIQNQKQMQKTIGETTAEEVKAELQQQYHHDHEQQQQSSSTNANIIFQKWSLVEQPVVEPVEFYSRKHICTRNFNGPILENSMISSAPPLPPSLPSTFSVSLSLPKTVISSMSTKDGEKVPPKGGVAVLPLDIMAEAHARVKQREQRLSEQNAESQENNEMNTDWTVTSKRFAPFKWKTLTSNVKEKSMVEDQTNEDDEILKSARRNIVSRISRPSDQDAQFIFHVSTYQNIPSNHLPNGNFLMGRSVFSPVREAEEMRDRVNRRMTETPSESLFESRLNTPLDDFSMTSHVNTPLETTLDSYTDFYSGYPTSRSRSQSRIQTVFSPPLAKQIHSPRRDENGINMLRQRSKTVEPRLAEGTVKALTRQWPPQSNASGVCVAKDNWNIIPTEIVSCRRVMERSVTDKWTTRDEKGDIMDEWSTRSWKGESDRLRRRNDGTGETWHHKIQVSPDGNASFIDSRRFYARDYVIEVSLTNWSLTSLEY</sequence>
<dbReference type="Proteomes" id="UP000242913">
    <property type="component" value="Unassembled WGS sequence"/>
</dbReference>
<evidence type="ECO:0000313" key="3">
    <source>
        <dbReference type="Proteomes" id="UP000242913"/>
    </source>
</evidence>
<evidence type="ECO:0000256" key="1">
    <source>
        <dbReference type="SAM" id="Phobius"/>
    </source>
</evidence>
<accession>A0A238C0F2</accession>
<dbReference type="AlphaFoldDB" id="A0A238C0F2"/>
<keyword evidence="3" id="KW-1185">Reference proteome</keyword>
<organism evidence="2 3">
    <name type="scientific">Onchocerca flexuosa</name>
    <dbReference type="NCBI Taxonomy" id="387005"/>
    <lineage>
        <taxon>Eukaryota</taxon>
        <taxon>Metazoa</taxon>
        <taxon>Ecdysozoa</taxon>
        <taxon>Nematoda</taxon>
        <taxon>Chromadorea</taxon>
        <taxon>Rhabditida</taxon>
        <taxon>Spirurina</taxon>
        <taxon>Spiruromorpha</taxon>
        <taxon>Filarioidea</taxon>
        <taxon>Onchocercidae</taxon>
        <taxon>Onchocerca</taxon>
    </lineage>
</organism>
<dbReference type="OrthoDB" id="5861774at2759"/>
<evidence type="ECO:0008006" key="4">
    <source>
        <dbReference type="Google" id="ProtNLM"/>
    </source>
</evidence>
<keyword evidence="1" id="KW-0472">Membrane</keyword>
<keyword evidence="1" id="KW-1133">Transmembrane helix</keyword>
<dbReference type="EMBL" id="KZ269986">
    <property type="protein sequence ID" value="OZC10460.1"/>
    <property type="molecule type" value="Genomic_DNA"/>
</dbReference>
<proteinExistence type="predicted"/>
<name>A0A238C0F2_9BILA</name>
<gene>
    <name evidence="2" type="ORF">X798_02504</name>
</gene>
<evidence type="ECO:0000313" key="2">
    <source>
        <dbReference type="EMBL" id="OZC10460.1"/>
    </source>
</evidence>